<keyword evidence="3" id="KW-1185">Reference proteome</keyword>
<evidence type="ECO:0000313" key="3">
    <source>
        <dbReference type="Proteomes" id="UP000034681"/>
    </source>
</evidence>
<evidence type="ECO:0000256" key="1">
    <source>
        <dbReference type="SAM" id="MobiDB-lite"/>
    </source>
</evidence>
<dbReference type="EMBL" id="AJTX02000002">
    <property type="protein sequence ID" value="KKJ01339.1"/>
    <property type="molecule type" value="Genomic_DNA"/>
</dbReference>
<dbReference type="STRING" id="317619.GCA_000332315_03799"/>
<feature type="compositionally biased region" description="Basic and acidic residues" evidence="1">
    <location>
        <begin position="44"/>
        <end position="55"/>
    </location>
</feature>
<sequence length="148" mass="15753">MSPSVPPAALDSLPGVPPRGLFRTVTLAPRFSPDPLTISGISGGDREASTQTGRKETETGFCVGYIGTPPDHRLVLSDFFDFLNLRVTSAGDTTLVVEGPGGTWCSDDTQGQTPQIGGQWLPGTYDVWVGSGDPDAYYVYELNVSEVE</sequence>
<protein>
    <submittedName>
        <fullName evidence="2">Uncharacterized protein</fullName>
    </submittedName>
</protein>
<comment type="caution">
    <text evidence="2">The sequence shown here is derived from an EMBL/GenBank/DDBJ whole genome shotgun (WGS) entry which is preliminary data.</text>
</comment>
<evidence type="ECO:0000313" key="2">
    <source>
        <dbReference type="EMBL" id="KKJ01339.1"/>
    </source>
</evidence>
<dbReference type="AlphaFoldDB" id="A0A0M2Q318"/>
<proteinExistence type="predicted"/>
<organism evidence="2 3">
    <name type="scientific">Prochlorothrix hollandica PCC 9006 = CALU 1027</name>
    <dbReference type="NCBI Taxonomy" id="317619"/>
    <lineage>
        <taxon>Bacteria</taxon>
        <taxon>Bacillati</taxon>
        <taxon>Cyanobacteriota</taxon>
        <taxon>Cyanophyceae</taxon>
        <taxon>Prochlorotrichales</taxon>
        <taxon>Prochlorotrichaceae</taxon>
        <taxon>Prochlorothrix</taxon>
    </lineage>
</organism>
<dbReference type="eggNOG" id="COG3591">
    <property type="taxonomic scope" value="Bacteria"/>
</dbReference>
<dbReference type="Proteomes" id="UP000034681">
    <property type="component" value="Unassembled WGS sequence"/>
</dbReference>
<feature type="region of interest" description="Disordered" evidence="1">
    <location>
        <begin position="36"/>
        <end position="55"/>
    </location>
</feature>
<reference evidence="2" key="1">
    <citation type="submission" date="2012-04" db="EMBL/GenBank/DDBJ databases">
        <authorList>
            <person name="Borisov I.G."/>
            <person name="Ivanikova N.V."/>
            <person name="Pinevich A.V."/>
        </authorList>
    </citation>
    <scope>NUCLEOTIDE SEQUENCE</scope>
    <source>
        <strain evidence="2">CALU 1027</strain>
    </source>
</reference>
<accession>A0A0M2Q318</accession>
<name>A0A0M2Q318_PROHO</name>
<gene>
    <name evidence="2" type="ORF">PROH_03010</name>
</gene>